<gene>
    <name evidence="2" type="ORF">LMG23992_02982</name>
</gene>
<evidence type="ECO:0000313" key="2">
    <source>
        <dbReference type="EMBL" id="CAG9175532.1"/>
    </source>
</evidence>
<protein>
    <recommendedName>
        <fullName evidence="4">Glycosyltransferase RgtA/B/C/D-like domain-containing protein</fullName>
    </recommendedName>
</protein>
<sequence>MFSFAKQFESIFTQRFVIVTGALLAMLILIRNAGLYPTVFADEWHYSLLSRLQHIADASDPDYVYLGLFRLTNYCGDGYLGCARVLNVAFFMLGVCFVYFCARRVVSQGLAGMIALGTILAPLNIYTAYYMPEAMYFGSFWLLTWFVFTFPRNSLYQYGIGTGGLIALLAMVKPHAFFLLPGIALFSAYRCLCDRPDERLRRAVMIVVIVVVSAVVIRLTLGGVIAGKAGLSVFGNRYGSMASDSTALKHAISTVLLSAHVFGRHALALAVMFGVPIAMAIHCLSPRNFARVDASDERFAAVLYLTLLLGSLLIVTSVFTVTAVGSGPYEVLERLHMRYYNFIFPLFFIVAASFLSTPAPDKSKRHWRILIATAIGILACIALMKLLDISRPISVDGPEIRAFTYSPSHFWILGLCGITAVAMWAFDSKLGARMFVFVFFPLFLLSTAWSLNLEMRGRLGADTYDHAGLFTRHYLSQNECAQLTVVGSEPASLFRTLFYIDNAATRLVELPPGAPLTAAAIPKDTEWVLTIGEHGKVPDTAIRPHMGDFALFRAGDLRRP</sequence>
<feature type="transmembrane region" description="Helical" evidence="1">
    <location>
        <begin position="109"/>
        <end position="128"/>
    </location>
</feature>
<feature type="transmembrane region" description="Helical" evidence="1">
    <location>
        <begin position="78"/>
        <end position="102"/>
    </location>
</feature>
<proteinExistence type="predicted"/>
<keyword evidence="1" id="KW-0812">Transmembrane</keyword>
<evidence type="ECO:0000313" key="3">
    <source>
        <dbReference type="Proteomes" id="UP000727654"/>
    </source>
</evidence>
<evidence type="ECO:0000256" key="1">
    <source>
        <dbReference type="SAM" id="Phobius"/>
    </source>
</evidence>
<dbReference type="RefSeq" id="WP_224080566.1">
    <property type="nucleotide sequence ID" value="NZ_CAJZAI010000006.1"/>
</dbReference>
<keyword evidence="3" id="KW-1185">Reference proteome</keyword>
<feature type="transmembrane region" description="Helical" evidence="1">
    <location>
        <begin position="255"/>
        <end position="281"/>
    </location>
</feature>
<feature type="transmembrane region" description="Helical" evidence="1">
    <location>
        <begin position="301"/>
        <end position="325"/>
    </location>
</feature>
<feature type="transmembrane region" description="Helical" evidence="1">
    <location>
        <begin position="206"/>
        <end position="234"/>
    </location>
</feature>
<organism evidence="2 3">
    <name type="scientific">Cupriavidus laharis</name>
    <dbReference type="NCBI Taxonomy" id="151654"/>
    <lineage>
        <taxon>Bacteria</taxon>
        <taxon>Pseudomonadati</taxon>
        <taxon>Pseudomonadota</taxon>
        <taxon>Betaproteobacteria</taxon>
        <taxon>Burkholderiales</taxon>
        <taxon>Burkholderiaceae</taxon>
        <taxon>Cupriavidus</taxon>
    </lineage>
</organism>
<feature type="transmembrane region" description="Helical" evidence="1">
    <location>
        <begin position="337"/>
        <end position="355"/>
    </location>
</feature>
<comment type="caution">
    <text evidence="2">The sequence shown here is derived from an EMBL/GenBank/DDBJ whole genome shotgun (WGS) entry which is preliminary data.</text>
</comment>
<feature type="transmembrane region" description="Helical" evidence="1">
    <location>
        <begin position="12"/>
        <end position="30"/>
    </location>
</feature>
<reference evidence="2 3" key="1">
    <citation type="submission" date="2021-08" db="EMBL/GenBank/DDBJ databases">
        <authorList>
            <person name="Peeters C."/>
        </authorList>
    </citation>
    <scope>NUCLEOTIDE SEQUENCE [LARGE SCALE GENOMIC DNA]</scope>
    <source>
        <strain evidence="2 3">LMG 23992</strain>
    </source>
</reference>
<feature type="transmembrane region" description="Helical" evidence="1">
    <location>
        <begin position="408"/>
        <end position="426"/>
    </location>
</feature>
<feature type="transmembrane region" description="Helical" evidence="1">
    <location>
        <begin position="432"/>
        <end position="451"/>
    </location>
</feature>
<evidence type="ECO:0008006" key="4">
    <source>
        <dbReference type="Google" id="ProtNLM"/>
    </source>
</evidence>
<keyword evidence="1" id="KW-0472">Membrane</keyword>
<feature type="transmembrane region" description="Helical" evidence="1">
    <location>
        <begin position="367"/>
        <end position="387"/>
    </location>
</feature>
<accession>A0ABM8X6H1</accession>
<name>A0ABM8X6H1_9BURK</name>
<keyword evidence="1" id="KW-1133">Transmembrane helix</keyword>
<dbReference type="EMBL" id="CAJZAI010000006">
    <property type="protein sequence ID" value="CAG9175532.1"/>
    <property type="molecule type" value="Genomic_DNA"/>
</dbReference>
<feature type="transmembrane region" description="Helical" evidence="1">
    <location>
        <begin position="163"/>
        <end position="186"/>
    </location>
</feature>
<dbReference type="Proteomes" id="UP000727654">
    <property type="component" value="Unassembled WGS sequence"/>
</dbReference>